<name>A0AAW2EWD5_9HYME</name>
<dbReference type="AlphaFoldDB" id="A0AAW2EWD5"/>
<protein>
    <submittedName>
        <fullName evidence="2">Uncharacterized protein</fullName>
    </submittedName>
</protein>
<keyword evidence="3" id="KW-1185">Reference proteome</keyword>
<feature type="region of interest" description="Disordered" evidence="1">
    <location>
        <begin position="16"/>
        <end position="45"/>
    </location>
</feature>
<sequence>MSRNIGHRGLRGNAAYYTSPLSAAERKREREGSHIRQPPSPPINAIPAFQRTADNYMSHAKKPRVLISQATDENKEFNFLKHRCRKKKKKINNDGAKGRRISPSPHPHKKKKKKLEQLVSLTCSISNNTSTLTRDPLSYRLRLLDHPGFTHHFVRKMKYVYKVQKKLMYNFLVLLLMHKFFFLI</sequence>
<feature type="region of interest" description="Disordered" evidence="1">
    <location>
        <begin position="86"/>
        <end position="113"/>
    </location>
</feature>
<gene>
    <name evidence="2" type="ORF">PUN28_016127</name>
</gene>
<feature type="compositionally biased region" description="Basic and acidic residues" evidence="1">
    <location>
        <begin position="24"/>
        <end position="34"/>
    </location>
</feature>
<dbReference type="EMBL" id="JADYXP020000018">
    <property type="protein sequence ID" value="KAL0106207.1"/>
    <property type="molecule type" value="Genomic_DNA"/>
</dbReference>
<comment type="caution">
    <text evidence="2">The sequence shown here is derived from an EMBL/GenBank/DDBJ whole genome shotgun (WGS) entry which is preliminary data.</text>
</comment>
<dbReference type="Proteomes" id="UP001430953">
    <property type="component" value="Unassembled WGS sequence"/>
</dbReference>
<evidence type="ECO:0000313" key="3">
    <source>
        <dbReference type="Proteomes" id="UP001430953"/>
    </source>
</evidence>
<reference evidence="2 3" key="1">
    <citation type="submission" date="2023-03" db="EMBL/GenBank/DDBJ databases">
        <title>High recombination rates correlate with genetic variation in Cardiocondyla obscurior ants.</title>
        <authorList>
            <person name="Errbii M."/>
        </authorList>
    </citation>
    <scope>NUCLEOTIDE SEQUENCE [LARGE SCALE GENOMIC DNA]</scope>
    <source>
        <strain evidence="2">Alpha-2009</strain>
        <tissue evidence="2">Whole body</tissue>
    </source>
</reference>
<proteinExistence type="predicted"/>
<evidence type="ECO:0000256" key="1">
    <source>
        <dbReference type="SAM" id="MobiDB-lite"/>
    </source>
</evidence>
<accession>A0AAW2EWD5</accession>
<organism evidence="2 3">
    <name type="scientific">Cardiocondyla obscurior</name>
    <dbReference type="NCBI Taxonomy" id="286306"/>
    <lineage>
        <taxon>Eukaryota</taxon>
        <taxon>Metazoa</taxon>
        <taxon>Ecdysozoa</taxon>
        <taxon>Arthropoda</taxon>
        <taxon>Hexapoda</taxon>
        <taxon>Insecta</taxon>
        <taxon>Pterygota</taxon>
        <taxon>Neoptera</taxon>
        <taxon>Endopterygota</taxon>
        <taxon>Hymenoptera</taxon>
        <taxon>Apocrita</taxon>
        <taxon>Aculeata</taxon>
        <taxon>Formicoidea</taxon>
        <taxon>Formicidae</taxon>
        <taxon>Myrmicinae</taxon>
        <taxon>Cardiocondyla</taxon>
    </lineage>
</organism>
<evidence type="ECO:0000313" key="2">
    <source>
        <dbReference type="EMBL" id="KAL0106207.1"/>
    </source>
</evidence>